<evidence type="ECO:0000313" key="4">
    <source>
        <dbReference type="Proteomes" id="UP000410492"/>
    </source>
</evidence>
<dbReference type="InterPro" id="IPR036236">
    <property type="entry name" value="Znf_C2H2_sf"/>
</dbReference>
<dbReference type="PROSITE" id="PS50157">
    <property type="entry name" value="ZINC_FINGER_C2H2_2"/>
    <property type="match status" value="1"/>
</dbReference>
<dbReference type="Gene3D" id="3.30.160.60">
    <property type="entry name" value="Classic Zinc Finger"/>
    <property type="match status" value="1"/>
</dbReference>
<gene>
    <name evidence="3" type="ORF">CALMAC_LOCUS5227</name>
</gene>
<dbReference type="PROSITE" id="PS00028">
    <property type="entry name" value="ZINC_FINGER_C2H2_1"/>
    <property type="match status" value="1"/>
</dbReference>
<keyword evidence="1" id="KW-0862">Zinc</keyword>
<dbReference type="EMBL" id="CAACVG010006745">
    <property type="protein sequence ID" value="VEN41391.1"/>
    <property type="molecule type" value="Genomic_DNA"/>
</dbReference>
<keyword evidence="1" id="KW-0863">Zinc-finger</keyword>
<feature type="domain" description="C2H2-type" evidence="2">
    <location>
        <begin position="58"/>
        <end position="85"/>
    </location>
</feature>
<accession>A0A653C0N7</accession>
<sequence length="85" mass="9870">MSDGNMLKINERKQVCNLCMYINSPRRHGLSNFLEWLVIPEENKLEELAPLKSLKCSAICNACNKAFVRYSDLTQHVKKYHKGEE</sequence>
<dbReference type="SUPFAM" id="SSF57667">
    <property type="entry name" value="beta-beta-alpha zinc fingers"/>
    <property type="match status" value="1"/>
</dbReference>
<evidence type="ECO:0000256" key="1">
    <source>
        <dbReference type="PROSITE-ProRule" id="PRU00042"/>
    </source>
</evidence>
<protein>
    <recommendedName>
        <fullName evidence="2">C2H2-type domain-containing protein</fullName>
    </recommendedName>
</protein>
<dbReference type="InterPro" id="IPR013087">
    <property type="entry name" value="Znf_C2H2_type"/>
</dbReference>
<dbReference type="GO" id="GO:0008270">
    <property type="term" value="F:zinc ion binding"/>
    <property type="evidence" value="ECO:0007669"/>
    <property type="project" value="UniProtKB-KW"/>
</dbReference>
<organism evidence="3 4">
    <name type="scientific">Callosobruchus maculatus</name>
    <name type="common">Southern cowpea weevil</name>
    <name type="synonym">Pulse bruchid</name>
    <dbReference type="NCBI Taxonomy" id="64391"/>
    <lineage>
        <taxon>Eukaryota</taxon>
        <taxon>Metazoa</taxon>
        <taxon>Ecdysozoa</taxon>
        <taxon>Arthropoda</taxon>
        <taxon>Hexapoda</taxon>
        <taxon>Insecta</taxon>
        <taxon>Pterygota</taxon>
        <taxon>Neoptera</taxon>
        <taxon>Endopterygota</taxon>
        <taxon>Coleoptera</taxon>
        <taxon>Polyphaga</taxon>
        <taxon>Cucujiformia</taxon>
        <taxon>Chrysomeloidea</taxon>
        <taxon>Chrysomelidae</taxon>
        <taxon>Bruchinae</taxon>
        <taxon>Bruchini</taxon>
        <taxon>Callosobruchus</taxon>
    </lineage>
</organism>
<keyword evidence="4" id="KW-1185">Reference proteome</keyword>
<evidence type="ECO:0000313" key="3">
    <source>
        <dbReference type="EMBL" id="VEN41391.1"/>
    </source>
</evidence>
<reference evidence="3 4" key="1">
    <citation type="submission" date="2019-01" db="EMBL/GenBank/DDBJ databases">
        <authorList>
            <person name="Sayadi A."/>
        </authorList>
    </citation>
    <scope>NUCLEOTIDE SEQUENCE [LARGE SCALE GENOMIC DNA]</scope>
</reference>
<evidence type="ECO:0000259" key="2">
    <source>
        <dbReference type="PROSITE" id="PS50157"/>
    </source>
</evidence>
<proteinExistence type="predicted"/>
<name>A0A653C0N7_CALMS</name>
<dbReference type="AlphaFoldDB" id="A0A653C0N7"/>
<dbReference type="Proteomes" id="UP000410492">
    <property type="component" value="Unassembled WGS sequence"/>
</dbReference>
<keyword evidence="1" id="KW-0479">Metal-binding</keyword>